<dbReference type="PANTHER" id="PTHR31412">
    <property type="entry name" value="ZINC METALLOPROTEASE EGY1"/>
    <property type="match status" value="1"/>
</dbReference>
<evidence type="ECO:0000256" key="4">
    <source>
        <dbReference type="ARBA" id="ARBA00022801"/>
    </source>
</evidence>
<proteinExistence type="predicted"/>
<organism evidence="10 11">
    <name type="scientific">Halogeometricum rufum</name>
    <dbReference type="NCBI Taxonomy" id="553469"/>
    <lineage>
        <taxon>Archaea</taxon>
        <taxon>Methanobacteriati</taxon>
        <taxon>Methanobacteriota</taxon>
        <taxon>Stenosarchaea group</taxon>
        <taxon>Halobacteria</taxon>
        <taxon>Halobacteriales</taxon>
        <taxon>Haloferacaceae</taxon>
        <taxon>Halogeometricum</taxon>
    </lineage>
</organism>
<dbReference type="RefSeq" id="WP_089811006.1">
    <property type="nucleotide sequence ID" value="NZ_FOYT01000006.1"/>
</dbReference>
<feature type="transmembrane region" description="Helical" evidence="8">
    <location>
        <begin position="307"/>
        <end position="324"/>
    </location>
</feature>
<evidence type="ECO:0000256" key="1">
    <source>
        <dbReference type="ARBA" id="ARBA00004141"/>
    </source>
</evidence>
<dbReference type="GO" id="GO:0006508">
    <property type="term" value="P:proteolysis"/>
    <property type="evidence" value="ECO:0007669"/>
    <property type="project" value="UniProtKB-KW"/>
</dbReference>
<comment type="subcellular location">
    <subcellularLocation>
        <location evidence="1">Membrane</location>
        <topology evidence="1">Multi-pass membrane protein</topology>
    </subcellularLocation>
</comment>
<feature type="domain" description="Peptidase M50" evidence="9">
    <location>
        <begin position="122"/>
        <end position="281"/>
    </location>
</feature>
<keyword evidence="4" id="KW-0378">Hydrolase</keyword>
<name>A0A1I6J412_9EURY</name>
<dbReference type="GO" id="GO:0008233">
    <property type="term" value="F:peptidase activity"/>
    <property type="evidence" value="ECO:0007669"/>
    <property type="project" value="UniProtKB-KW"/>
</dbReference>
<evidence type="ECO:0000256" key="6">
    <source>
        <dbReference type="ARBA" id="ARBA00022989"/>
    </source>
</evidence>
<keyword evidence="2" id="KW-0645">Protease</keyword>
<gene>
    <name evidence="10" type="ORF">SAMN04487947_4014</name>
</gene>
<keyword evidence="6 8" id="KW-1133">Transmembrane helix</keyword>
<dbReference type="Proteomes" id="UP000198531">
    <property type="component" value="Unassembled WGS sequence"/>
</dbReference>
<dbReference type="PANTHER" id="PTHR31412:SF0">
    <property type="entry name" value="ZINC METALLOPROTEASE EGY1, CHLOROPLASTIC-RELATED"/>
    <property type="match status" value="1"/>
</dbReference>
<evidence type="ECO:0000256" key="5">
    <source>
        <dbReference type="ARBA" id="ARBA00022946"/>
    </source>
</evidence>
<feature type="transmembrane region" description="Helical" evidence="8">
    <location>
        <begin position="152"/>
        <end position="170"/>
    </location>
</feature>
<dbReference type="InterPro" id="IPR008915">
    <property type="entry name" value="Peptidase_M50"/>
</dbReference>
<evidence type="ECO:0000256" key="2">
    <source>
        <dbReference type="ARBA" id="ARBA00022670"/>
    </source>
</evidence>
<keyword evidence="11" id="KW-1185">Reference proteome</keyword>
<evidence type="ECO:0000256" key="3">
    <source>
        <dbReference type="ARBA" id="ARBA00022692"/>
    </source>
</evidence>
<feature type="transmembrane region" description="Helical" evidence="8">
    <location>
        <begin position="119"/>
        <end position="140"/>
    </location>
</feature>
<accession>A0A1I6J412</accession>
<feature type="transmembrane region" description="Helical" evidence="8">
    <location>
        <begin position="336"/>
        <end position="360"/>
    </location>
</feature>
<dbReference type="EMBL" id="FOYT01000006">
    <property type="protein sequence ID" value="SFR73696.1"/>
    <property type="molecule type" value="Genomic_DNA"/>
</dbReference>
<evidence type="ECO:0000256" key="8">
    <source>
        <dbReference type="SAM" id="Phobius"/>
    </source>
</evidence>
<protein>
    <submittedName>
        <fullName evidence="10">Peptidase family M50</fullName>
    </submittedName>
</protein>
<dbReference type="AlphaFoldDB" id="A0A1I6J412"/>
<feature type="transmembrane region" description="Helical" evidence="8">
    <location>
        <begin position="241"/>
        <end position="261"/>
    </location>
</feature>
<sequence length="361" mass="38164">MSETPPDGAPHPGRVADVFEVYEVETTAEAVRYYGRPRSDRESVVRALAPAFRDRGYTVSLERELGEDVLVARERSVGVDGFPTTNVVLFLATVATTLFAGSQWYGIDALSNPTRVLEAWPFTVAVLGVLGVHELGHYVASRHHDVQASLPYFVPIPTLLGTMGAVIRMNDTLPDRKSLFDIGVAGPLAGLAATVVVTAVGVSLPPVEVGAFPVRLGYPPLIQLVAAALGEPLTYADASLMANPVVVGGWVGAFVTFLNLLPVGQLDGGHIVRAMFGRAHATIQRLVPVVLFGLAASLYAFGDGESVSLWVVWGFLTLLFARMGSAEPLDDSALGVSRLLVGGVTLLLGALSFTPVPLVLA</sequence>
<feature type="transmembrane region" description="Helical" evidence="8">
    <location>
        <begin position="182"/>
        <end position="204"/>
    </location>
</feature>
<evidence type="ECO:0000313" key="11">
    <source>
        <dbReference type="Proteomes" id="UP000198531"/>
    </source>
</evidence>
<feature type="transmembrane region" description="Helical" evidence="8">
    <location>
        <begin position="87"/>
        <end position="107"/>
    </location>
</feature>
<feature type="transmembrane region" description="Helical" evidence="8">
    <location>
        <begin position="282"/>
        <end position="301"/>
    </location>
</feature>
<dbReference type="InterPro" id="IPR044838">
    <property type="entry name" value="EGY1-like"/>
</dbReference>
<dbReference type="STRING" id="553469.SAMN04487947_4014"/>
<evidence type="ECO:0000256" key="7">
    <source>
        <dbReference type="ARBA" id="ARBA00023136"/>
    </source>
</evidence>
<dbReference type="Pfam" id="PF02163">
    <property type="entry name" value="Peptidase_M50"/>
    <property type="match status" value="1"/>
</dbReference>
<dbReference type="CDD" id="cd06160">
    <property type="entry name" value="S2P-M50_like_2"/>
    <property type="match status" value="1"/>
</dbReference>
<reference evidence="11" key="1">
    <citation type="submission" date="2016-10" db="EMBL/GenBank/DDBJ databases">
        <authorList>
            <person name="Varghese N."/>
            <person name="Submissions S."/>
        </authorList>
    </citation>
    <scope>NUCLEOTIDE SEQUENCE [LARGE SCALE GENOMIC DNA]</scope>
    <source>
        <strain evidence="11">CGMCC 1.7736</strain>
    </source>
</reference>
<evidence type="ECO:0000313" key="10">
    <source>
        <dbReference type="EMBL" id="SFR73696.1"/>
    </source>
</evidence>
<keyword evidence="7 8" id="KW-0472">Membrane</keyword>
<dbReference type="OrthoDB" id="19110at2157"/>
<keyword evidence="5" id="KW-0809">Transit peptide</keyword>
<dbReference type="GO" id="GO:0016020">
    <property type="term" value="C:membrane"/>
    <property type="evidence" value="ECO:0007669"/>
    <property type="project" value="UniProtKB-SubCell"/>
</dbReference>
<keyword evidence="3 8" id="KW-0812">Transmembrane</keyword>
<evidence type="ECO:0000259" key="9">
    <source>
        <dbReference type="Pfam" id="PF02163"/>
    </source>
</evidence>